<dbReference type="EMBL" id="BKAG01000042">
    <property type="protein sequence ID" value="GEP45139.1"/>
    <property type="molecule type" value="Genomic_DNA"/>
</dbReference>
<keyword evidence="1" id="KW-0812">Transmembrane</keyword>
<gene>
    <name evidence="2" type="ORF">BGE01nite_44300</name>
</gene>
<dbReference type="Proteomes" id="UP000321577">
    <property type="component" value="Unassembled WGS sequence"/>
</dbReference>
<sequence length="67" mass="7287">MNHDEGRELVLPPFLLGGLGWMSVSCTALFLQDEQDSGLTGWELFGNGGMGEFAGDVFGRKIKGRKI</sequence>
<evidence type="ECO:0000256" key="1">
    <source>
        <dbReference type="SAM" id="Phobius"/>
    </source>
</evidence>
<evidence type="ECO:0008006" key="4">
    <source>
        <dbReference type="Google" id="ProtNLM"/>
    </source>
</evidence>
<comment type="caution">
    <text evidence="2">The sequence shown here is derived from an EMBL/GenBank/DDBJ whole genome shotgun (WGS) entry which is preliminary data.</text>
</comment>
<organism evidence="2 3">
    <name type="scientific">Brevifollis gellanilyticus</name>
    <dbReference type="NCBI Taxonomy" id="748831"/>
    <lineage>
        <taxon>Bacteria</taxon>
        <taxon>Pseudomonadati</taxon>
        <taxon>Verrucomicrobiota</taxon>
        <taxon>Verrucomicrobiia</taxon>
        <taxon>Verrucomicrobiales</taxon>
        <taxon>Verrucomicrobiaceae</taxon>
    </lineage>
</organism>
<accession>A0A512MEH1</accession>
<name>A0A512MEH1_9BACT</name>
<feature type="transmembrane region" description="Helical" evidence="1">
    <location>
        <begin position="12"/>
        <end position="31"/>
    </location>
</feature>
<evidence type="ECO:0000313" key="3">
    <source>
        <dbReference type="Proteomes" id="UP000321577"/>
    </source>
</evidence>
<reference evidence="2 3" key="1">
    <citation type="submission" date="2019-07" db="EMBL/GenBank/DDBJ databases">
        <title>Whole genome shotgun sequence of Brevifollis gellanilyticus NBRC 108608.</title>
        <authorList>
            <person name="Hosoyama A."/>
            <person name="Uohara A."/>
            <person name="Ohji S."/>
            <person name="Ichikawa N."/>
        </authorList>
    </citation>
    <scope>NUCLEOTIDE SEQUENCE [LARGE SCALE GENOMIC DNA]</scope>
    <source>
        <strain evidence="2 3">NBRC 108608</strain>
    </source>
</reference>
<keyword evidence="1" id="KW-1133">Transmembrane helix</keyword>
<dbReference type="AlphaFoldDB" id="A0A512MEH1"/>
<dbReference type="RefSeq" id="WP_146853741.1">
    <property type="nucleotide sequence ID" value="NZ_BKAG01000042.1"/>
</dbReference>
<evidence type="ECO:0000313" key="2">
    <source>
        <dbReference type="EMBL" id="GEP45139.1"/>
    </source>
</evidence>
<proteinExistence type="predicted"/>
<dbReference type="PROSITE" id="PS51257">
    <property type="entry name" value="PROKAR_LIPOPROTEIN"/>
    <property type="match status" value="1"/>
</dbReference>
<protein>
    <recommendedName>
        <fullName evidence="4">Lipoprotein</fullName>
    </recommendedName>
</protein>
<keyword evidence="1" id="KW-0472">Membrane</keyword>
<keyword evidence="3" id="KW-1185">Reference proteome</keyword>